<gene>
    <name evidence="2" type="ORF">CBR_g34934</name>
</gene>
<dbReference type="Proteomes" id="UP000265515">
    <property type="component" value="Unassembled WGS sequence"/>
</dbReference>
<organism evidence="2 3">
    <name type="scientific">Chara braunii</name>
    <name type="common">Braun's stonewort</name>
    <dbReference type="NCBI Taxonomy" id="69332"/>
    <lineage>
        <taxon>Eukaryota</taxon>
        <taxon>Viridiplantae</taxon>
        <taxon>Streptophyta</taxon>
        <taxon>Charophyceae</taxon>
        <taxon>Charales</taxon>
        <taxon>Characeae</taxon>
        <taxon>Chara</taxon>
    </lineage>
</organism>
<name>A0A388LJR4_CHABU</name>
<reference evidence="2 3" key="1">
    <citation type="journal article" date="2018" name="Cell">
        <title>The Chara Genome: Secondary Complexity and Implications for Plant Terrestrialization.</title>
        <authorList>
            <person name="Nishiyama T."/>
            <person name="Sakayama H."/>
            <person name="Vries J.D."/>
            <person name="Buschmann H."/>
            <person name="Saint-Marcoux D."/>
            <person name="Ullrich K.K."/>
            <person name="Haas F.B."/>
            <person name="Vanderstraeten L."/>
            <person name="Becker D."/>
            <person name="Lang D."/>
            <person name="Vosolsobe S."/>
            <person name="Rombauts S."/>
            <person name="Wilhelmsson P.K.I."/>
            <person name="Janitza P."/>
            <person name="Kern R."/>
            <person name="Heyl A."/>
            <person name="Rumpler F."/>
            <person name="Villalobos L.I.A.C."/>
            <person name="Clay J.M."/>
            <person name="Skokan R."/>
            <person name="Toyoda A."/>
            <person name="Suzuki Y."/>
            <person name="Kagoshima H."/>
            <person name="Schijlen E."/>
            <person name="Tajeshwar N."/>
            <person name="Catarino B."/>
            <person name="Hetherington A.J."/>
            <person name="Saltykova A."/>
            <person name="Bonnot C."/>
            <person name="Breuninger H."/>
            <person name="Symeonidi A."/>
            <person name="Radhakrishnan G.V."/>
            <person name="Van Nieuwerburgh F."/>
            <person name="Deforce D."/>
            <person name="Chang C."/>
            <person name="Karol K.G."/>
            <person name="Hedrich R."/>
            <person name="Ulvskov P."/>
            <person name="Glockner G."/>
            <person name="Delwiche C.F."/>
            <person name="Petrasek J."/>
            <person name="Van de Peer Y."/>
            <person name="Friml J."/>
            <person name="Beilby M."/>
            <person name="Dolan L."/>
            <person name="Kohara Y."/>
            <person name="Sugano S."/>
            <person name="Fujiyama A."/>
            <person name="Delaux P.-M."/>
            <person name="Quint M."/>
            <person name="TheiBen G."/>
            <person name="Hagemann M."/>
            <person name="Harholt J."/>
            <person name="Dunand C."/>
            <person name="Zachgo S."/>
            <person name="Langdale J."/>
            <person name="Maumus F."/>
            <person name="Straeten D.V.D."/>
            <person name="Gould S.B."/>
            <person name="Rensing S.A."/>
        </authorList>
    </citation>
    <scope>NUCLEOTIDE SEQUENCE [LARGE SCALE GENOMIC DNA]</scope>
    <source>
        <strain evidence="2 3">S276</strain>
    </source>
</reference>
<dbReference type="Gramene" id="GBG82558">
    <property type="protein sequence ID" value="GBG82558"/>
    <property type="gene ID" value="CBR_g34934"/>
</dbReference>
<dbReference type="AlphaFoldDB" id="A0A388LJR4"/>
<accession>A0A388LJR4</accession>
<evidence type="ECO:0000256" key="1">
    <source>
        <dbReference type="SAM" id="MobiDB-lite"/>
    </source>
</evidence>
<sequence>MVEEGEEKGEEYGEEEVVEEGEKVVEEAEEEEGEEVEEEAGEVLKKQVRFRQERRQNTTKRRRWSLMVGRRREGEEGISSTHQNRLITRRIRGDRATDAITASATPAEFGVARAGATARHTARHRTAHGTSNGTARLIVSNLPAGG</sequence>
<dbReference type="EMBL" id="BFEA01000410">
    <property type="protein sequence ID" value="GBG82558.1"/>
    <property type="molecule type" value="Genomic_DNA"/>
</dbReference>
<comment type="caution">
    <text evidence="2">The sequence shown here is derived from an EMBL/GenBank/DDBJ whole genome shotgun (WGS) entry which is preliminary data.</text>
</comment>
<protein>
    <submittedName>
        <fullName evidence="2">Uncharacterized protein</fullName>
    </submittedName>
</protein>
<evidence type="ECO:0000313" key="2">
    <source>
        <dbReference type="EMBL" id="GBG82558.1"/>
    </source>
</evidence>
<feature type="compositionally biased region" description="Acidic residues" evidence="1">
    <location>
        <begin position="27"/>
        <end position="41"/>
    </location>
</feature>
<evidence type="ECO:0000313" key="3">
    <source>
        <dbReference type="Proteomes" id="UP000265515"/>
    </source>
</evidence>
<keyword evidence="3" id="KW-1185">Reference proteome</keyword>
<feature type="region of interest" description="Disordered" evidence="1">
    <location>
        <begin position="1"/>
        <end position="42"/>
    </location>
</feature>
<feature type="compositionally biased region" description="Acidic residues" evidence="1">
    <location>
        <begin position="1"/>
        <end position="19"/>
    </location>
</feature>
<proteinExistence type="predicted"/>